<evidence type="ECO:0000313" key="1">
    <source>
        <dbReference type="EMBL" id="GAA4481504.1"/>
    </source>
</evidence>
<sequence length="63" mass="7388">MAVGLTFRMAALYRAWEEPLEKEPQGAYIHEDGRPLLGRKLHRKSERELELPGLIRPRRECES</sequence>
<evidence type="ECO:0000313" key="2">
    <source>
        <dbReference type="Proteomes" id="UP001501183"/>
    </source>
</evidence>
<dbReference type="EMBL" id="BAABFB010000048">
    <property type="protein sequence ID" value="GAA4481504.1"/>
    <property type="molecule type" value="Genomic_DNA"/>
</dbReference>
<accession>A0ABP8P6E4</accession>
<reference evidence="2" key="1">
    <citation type="journal article" date="2019" name="Int. J. Syst. Evol. Microbiol.">
        <title>The Global Catalogue of Microorganisms (GCM) 10K type strain sequencing project: providing services to taxonomists for standard genome sequencing and annotation.</title>
        <authorList>
            <consortium name="The Broad Institute Genomics Platform"/>
            <consortium name="The Broad Institute Genome Sequencing Center for Infectious Disease"/>
            <person name="Wu L."/>
            <person name="Ma J."/>
        </authorList>
    </citation>
    <scope>NUCLEOTIDE SEQUENCE [LARGE SCALE GENOMIC DNA]</scope>
    <source>
        <strain evidence="2">JCM 32206</strain>
    </source>
</reference>
<gene>
    <name evidence="1" type="ORF">GCM10023094_29770</name>
</gene>
<proteinExistence type="predicted"/>
<organism evidence="1 2">
    <name type="scientific">Rhodococcus olei</name>
    <dbReference type="NCBI Taxonomy" id="2161675"/>
    <lineage>
        <taxon>Bacteria</taxon>
        <taxon>Bacillati</taxon>
        <taxon>Actinomycetota</taxon>
        <taxon>Actinomycetes</taxon>
        <taxon>Mycobacteriales</taxon>
        <taxon>Nocardiaceae</taxon>
        <taxon>Rhodococcus</taxon>
    </lineage>
</organism>
<dbReference type="Proteomes" id="UP001501183">
    <property type="component" value="Unassembled WGS sequence"/>
</dbReference>
<name>A0ABP8P6E4_9NOCA</name>
<protein>
    <submittedName>
        <fullName evidence="1">Uncharacterized protein</fullName>
    </submittedName>
</protein>
<keyword evidence="2" id="KW-1185">Reference proteome</keyword>
<comment type="caution">
    <text evidence="1">The sequence shown here is derived from an EMBL/GenBank/DDBJ whole genome shotgun (WGS) entry which is preliminary data.</text>
</comment>
<dbReference type="RefSeq" id="WP_345346226.1">
    <property type="nucleotide sequence ID" value="NZ_BAABFB010000048.1"/>
</dbReference>